<dbReference type="GO" id="GO:0015031">
    <property type="term" value="P:protein transport"/>
    <property type="evidence" value="ECO:0007669"/>
    <property type="project" value="UniProtKB-KW"/>
</dbReference>
<dbReference type="InterPro" id="IPR038765">
    <property type="entry name" value="Papain-like_cys_pep_sf"/>
</dbReference>
<feature type="region of interest" description="Disordered" evidence="12">
    <location>
        <begin position="48"/>
        <end position="94"/>
    </location>
</feature>
<evidence type="ECO:0000256" key="3">
    <source>
        <dbReference type="ARBA" id="ARBA00022448"/>
    </source>
</evidence>
<keyword evidence="7" id="KW-0788">Thiol protease</keyword>
<dbReference type="GO" id="GO:0000045">
    <property type="term" value="P:autophagosome assembly"/>
    <property type="evidence" value="ECO:0007669"/>
    <property type="project" value="TreeGrafter"/>
</dbReference>
<dbReference type="OrthoDB" id="2960936at2759"/>
<keyword evidence="15" id="KW-1185">Reference proteome</keyword>
<feature type="domain" description="Peptidase C54 catalytic" evidence="13">
    <location>
        <begin position="113"/>
        <end position="402"/>
    </location>
</feature>
<dbReference type="GO" id="GO:0016485">
    <property type="term" value="P:protein processing"/>
    <property type="evidence" value="ECO:0007669"/>
    <property type="project" value="TreeGrafter"/>
</dbReference>
<evidence type="ECO:0000256" key="5">
    <source>
        <dbReference type="ARBA" id="ARBA00022670"/>
    </source>
</evidence>
<gene>
    <name evidence="14" type="ORF">CkaCkLH20_12049</name>
</gene>
<comment type="catalytic activity">
    <reaction evidence="10">
        <text>[protein]-C-terminal L-amino acid-glycyl-phosphatidylethanolamide + H2O = [protein]-C-terminal L-amino acid-glycine + a 1,2-diacyl-sn-glycero-3-phosphoethanolamine</text>
        <dbReference type="Rhea" id="RHEA:67548"/>
        <dbReference type="Rhea" id="RHEA-COMP:17323"/>
        <dbReference type="Rhea" id="RHEA-COMP:17324"/>
        <dbReference type="ChEBI" id="CHEBI:15377"/>
        <dbReference type="ChEBI" id="CHEBI:64612"/>
        <dbReference type="ChEBI" id="CHEBI:172940"/>
        <dbReference type="ChEBI" id="CHEBI:172941"/>
    </reaction>
    <physiologicalReaction direction="left-to-right" evidence="10">
        <dbReference type="Rhea" id="RHEA:67549"/>
    </physiologicalReaction>
</comment>
<evidence type="ECO:0000256" key="1">
    <source>
        <dbReference type="ARBA" id="ARBA00004329"/>
    </source>
</evidence>
<evidence type="ECO:0000256" key="11">
    <source>
        <dbReference type="RuleBase" id="RU363115"/>
    </source>
</evidence>
<dbReference type="EC" id="3.4.22.-" evidence="11"/>
<comment type="subcellular location">
    <subcellularLocation>
        <location evidence="11">Nucleus</location>
    </subcellularLocation>
    <subcellularLocation>
        <location evidence="11">Cytoplasm</location>
    </subcellularLocation>
    <subcellularLocation>
        <location evidence="1">Preautophagosomal structure</location>
    </subcellularLocation>
</comment>
<evidence type="ECO:0000256" key="4">
    <source>
        <dbReference type="ARBA" id="ARBA00022490"/>
    </source>
</evidence>
<dbReference type="EMBL" id="JAATWM020000054">
    <property type="protein sequence ID" value="KAF9870382.1"/>
    <property type="molecule type" value="Genomic_DNA"/>
</dbReference>
<dbReference type="GO" id="GO:0000407">
    <property type="term" value="C:phagophore assembly site"/>
    <property type="evidence" value="ECO:0007669"/>
    <property type="project" value="UniProtKB-SubCell"/>
</dbReference>
<comment type="similarity">
    <text evidence="2 11">Belongs to the peptidase C54 family.</text>
</comment>
<accession>A0A9P6HV03</accession>
<dbReference type="GO" id="GO:0004197">
    <property type="term" value="F:cysteine-type endopeptidase activity"/>
    <property type="evidence" value="ECO:0007669"/>
    <property type="project" value="TreeGrafter"/>
</dbReference>
<dbReference type="SUPFAM" id="SSF54001">
    <property type="entry name" value="Cysteine proteinases"/>
    <property type="match status" value="1"/>
</dbReference>
<dbReference type="PANTHER" id="PTHR22624:SF49">
    <property type="entry name" value="CYSTEINE PROTEASE"/>
    <property type="match status" value="1"/>
</dbReference>
<evidence type="ECO:0000259" key="13">
    <source>
        <dbReference type="Pfam" id="PF03416"/>
    </source>
</evidence>
<evidence type="ECO:0000256" key="2">
    <source>
        <dbReference type="ARBA" id="ARBA00010958"/>
    </source>
</evidence>
<dbReference type="GO" id="GO:0000423">
    <property type="term" value="P:mitophagy"/>
    <property type="evidence" value="ECO:0007669"/>
    <property type="project" value="TreeGrafter"/>
</dbReference>
<dbReference type="AlphaFoldDB" id="A0A9P6HV03"/>
<comment type="caution">
    <text evidence="14">The sequence shown here is derived from an EMBL/GenBank/DDBJ whole genome shotgun (WGS) entry which is preliminary data.</text>
</comment>
<feature type="compositionally biased region" description="Polar residues" evidence="12">
    <location>
        <begin position="56"/>
        <end position="68"/>
    </location>
</feature>
<reference evidence="14" key="2">
    <citation type="submission" date="2020-11" db="EMBL/GenBank/DDBJ databases">
        <title>Whole genome sequencing of Colletotrichum sp.</title>
        <authorList>
            <person name="Li H."/>
        </authorList>
    </citation>
    <scope>NUCLEOTIDE SEQUENCE</scope>
    <source>
        <strain evidence="14">CkLH20</strain>
    </source>
</reference>
<name>A0A9P6HV03_9PEZI</name>
<proteinExistence type="inferred from homology"/>
<dbReference type="GO" id="GO:0005634">
    <property type="term" value="C:nucleus"/>
    <property type="evidence" value="ECO:0007669"/>
    <property type="project" value="UniProtKB-SubCell"/>
</dbReference>
<keyword evidence="11" id="KW-0539">Nucleus</keyword>
<dbReference type="InterPro" id="IPR005078">
    <property type="entry name" value="Peptidase_C54"/>
</dbReference>
<protein>
    <recommendedName>
        <fullName evidence="11">Cysteine protease</fullName>
        <ecNumber evidence="11">3.4.22.-</ecNumber>
    </recommendedName>
</protein>
<evidence type="ECO:0000256" key="10">
    <source>
        <dbReference type="ARBA" id="ARBA00029362"/>
    </source>
</evidence>
<sequence length="448" mass="49853">MESAMAAVDLGRYRRIVQIFWDPEPTNDYQADLPVWCLGRSYTLNTKTAKNKQEHIQTPPSIDTAEQQTKASKASPATAAKNPETPPESVSSSFSSSLAYDDDYSVQDGGWPSAFLDDFESKFWMSYRSEFQLIAKSTDPRASSALSLSMRIKSQLVDQGGFASDSGWGCMIRSGQMLLANAIAVTDLGRDWRRGDTPEKERRLISLFADDPRAPFSIHQFVQHGAVACGKYPGEWFGPSATARCIQSLVNAQEQPLRVYSTGDGPDVYEDNFMKIAKSNGSQFHPTLILVGTRLGIDKITPVYWDALIAALQMPQSVGIAGGRPSASHYFVGAQGSYLFYLDPHHTRPALPYYANLSKYDHTDVDTVHTRRLRRLHVREMDPSMLIGFLIKDEDDWAEWRRNVKHVQGKAVIHVADHDPMAHGAGERDSAIDEVETLSDDDDTVLNA</sequence>
<dbReference type="GO" id="GO:0034727">
    <property type="term" value="P:piecemeal microautophagy of the nucleus"/>
    <property type="evidence" value="ECO:0007669"/>
    <property type="project" value="TreeGrafter"/>
</dbReference>
<dbReference type="GO" id="GO:0019786">
    <property type="term" value="F:protein-phosphatidylethanolamide deconjugating activity"/>
    <property type="evidence" value="ECO:0007669"/>
    <property type="project" value="InterPro"/>
</dbReference>
<dbReference type="Pfam" id="PF03416">
    <property type="entry name" value="Peptidase_C54"/>
    <property type="match status" value="1"/>
</dbReference>
<evidence type="ECO:0000256" key="12">
    <source>
        <dbReference type="SAM" id="MobiDB-lite"/>
    </source>
</evidence>
<keyword evidence="8" id="KW-0653">Protein transport</keyword>
<evidence type="ECO:0000256" key="7">
    <source>
        <dbReference type="ARBA" id="ARBA00022807"/>
    </source>
</evidence>
<dbReference type="GeneID" id="62167837"/>
<comment type="function">
    <text evidence="11">Required for selective autophagic degradation of the nucleus (nucleophagy) as well as for mitophagy which contributes to regulate mitochondrial quantity and quality by eliminating the mitochondria to a basal level to fulfill cellular energy requirements and preventing excess ROS production.</text>
</comment>
<dbReference type="GO" id="GO:0035973">
    <property type="term" value="P:aggrephagy"/>
    <property type="evidence" value="ECO:0007669"/>
    <property type="project" value="TreeGrafter"/>
</dbReference>
<keyword evidence="4 11" id="KW-0963">Cytoplasm</keyword>
<keyword evidence="6 11" id="KW-0378">Hydrolase</keyword>
<evidence type="ECO:0000256" key="8">
    <source>
        <dbReference type="ARBA" id="ARBA00022927"/>
    </source>
</evidence>
<keyword evidence="3" id="KW-0813">Transport</keyword>
<dbReference type="InterPro" id="IPR046792">
    <property type="entry name" value="Peptidase_C54_cat"/>
</dbReference>
<evidence type="ECO:0000256" key="6">
    <source>
        <dbReference type="ARBA" id="ARBA00022801"/>
    </source>
</evidence>
<feature type="compositionally biased region" description="Low complexity" evidence="12">
    <location>
        <begin position="69"/>
        <end position="81"/>
    </location>
</feature>
<dbReference type="RefSeq" id="XP_038739843.1">
    <property type="nucleotide sequence ID" value="XM_038894763.1"/>
</dbReference>
<keyword evidence="9" id="KW-0072">Autophagy</keyword>
<evidence type="ECO:0000313" key="14">
    <source>
        <dbReference type="EMBL" id="KAF9870382.1"/>
    </source>
</evidence>
<organism evidence="14 15">
    <name type="scientific">Colletotrichum karsti</name>
    <dbReference type="NCBI Taxonomy" id="1095194"/>
    <lineage>
        <taxon>Eukaryota</taxon>
        <taxon>Fungi</taxon>
        <taxon>Dikarya</taxon>
        <taxon>Ascomycota</taxon>
        <taxon>Pezizomycotina</taxon>
        <taxon>Sordariomycetes</taxon>
        <taxon>Hypocreomycetidae</taxon>
        <taxon>Glomerellales</taxon>
        <taxon>Glomerellaceae</taxon>
        <taxon>Colletotrichum</taxon>
        <taxon>Colletotrichum boninense species complex</taxon>
    </lineage>
</organism>
<dbReference type="Proteomes" id="UP000781932">
    <property type="component" value="Unassembled WGS sequence"/>
</dbReference>
<evidence type="ECO:0000256" key="9">
    <source>
        <dbReference type="ARBA" id="ARBA00023006"/>
    </source>
</evidence>
<dbReference type="PANTHER" id="PTHR22624">
    <property type="entry name" value="CYSTEINE PROTEASE ATG4"/>
    <property type="match status" value="1"/>
</dbReference>
<keyword evidence="5 11" id="KW-0645">Protease</keyword>
<reference evidence="14" key="1">
    <citation type="submission" date="2020-03" db="EMBL/GenBank/DDBJ databases">
        <authorList>
            <person name="He L."/>
        </authorList>
    </citation>
    <scope>NUCLEOTIDE SEQUENCE</scope>
    <source>
        <strain evidence="14">CkLH20</strain>
    </source>
</reference>
<evidence type="ECO:0000313" key="15">
    <source>
        <dbReference type="Proteomes" id="UP000781932"/>
    </source>
</evidence>